<proteinExistence type="predicted"/>
<dbReference type="InterPro" id="IPR036909">
    <property type="entry name" value="Cyt_c-like_dom_sf"/>
</dbReference>
<organism evidence="7 8">
    <name type="scientific">Novosphingobium sediminis</name>
    <dbReference type="NCBI Taxonomy" id="707214"/>
    <lineage>
        <taxon>Bacteria</taxon>
        <taxon>Pseudomonadati</taxon>
        <taxon>Pseudomonadota</taxon>
        <taxon>Alphaproteobacteria</taxon>
        <taxon>Sphingomonadales</taxon>
        <taxon>Sphingomonadaceae</taxon>
        <taxon>Novosphingobium</taxon>
    </lineage>
</organism>
<evidence type="ECO:0000256" key="5">
    <source>
        <dbReference type="SAM" id="SignalP"/>
    </source>
</evidence>
<evidence type="ECO:0000256" key="2">
    <source>
        <dbReference type="ARBA" id="ARBA00022723"/>
    </source>
</evidence>
<accession>A0A512AHH1</accession>
<dbReference type="PROSITE" id="PS51007">
    <property type="entry name" value="CYTC"/>
    <property type="match status" value="1"/>
</dbReference>
<dbReference type="Proteomes" id="UP000321464">
    <property type="component" value="Unassembled WGS sequence"/>
</dbReference>
<keyword evidence="3 4" id="KW-0408">Iron</keyword>
<evidence type="ECO:0000256" key="4">
    <source>
        <dbReference type="PROSITE-ProRule" id="PRU00433"/>
    </source>
</evidence>
<evidence type="ECO:0000256" key="3">
    <source>
        <dbReference type="ARBA" id="ARBA00023004"/>
    </source>
</evidence>
<dbReference type="OrthoDB" id="9805202at2"/>
<keyword evidence="8" id="KW-1185">Reference proteome</keyword>
<reference evidence="7 8" key="1">
    <citation type="submission" date="2019-07" db="EMBL/GenBank/DDBJ databases">
        <title>Whole genome shotgun sequence of Novosphingobium sediminis NBRC 106119.</title>
        <authorList>
            <person name="Hosoyama A."/>
            <person name="Uohara A."/>
            <person name="Ohji S."/>
            <person name="Ichikawa N."/>
        </authorList>
    </citation>
    <scope>NUCLEOTIDE SEQUENCE [LARGE SCALE GENOMIC DNA]</scope>
    <source>
        <strain evidence="7 8">NBRC 106119</strain>
    </source>
</reference>
<feature type="signal peptide" evidence="5">
    <location>
        <begin position="1"/>
        <end position="28"/>
    </location>
</feature>
<protein>
    <recommendedName>
        <fullName evidence="6">Cytochrome c domain-containing protein</fullName>
    </recommendedName>
</protein>
<dbReference type="RefSeq" id="WP_147158451.1">
    <property type="nucleotide sequence ID" value="NZ_BJYR01000006.1"/>
</dbReference>
<dbReference type="SUPFAM" id="SSF46626">
    <property type="entry name" value="Cytochrome c"/>
    <property type="match status" value="1"/>
</dbReference>
<dbReference type="InterPro" id="IPR009056">
    <property type="entry name" value="Cyt_c-like_dom"/>
</dbReference>
<gene>
    <name evidence="7" type="ORF">NSE01_09150</name>
</gene>
<sequence length="315" mass="32808">MAAGGGPIRFLTRWAALGLALAAGVAGAAEAPRLSALIWIAPGHEAAALTHQPAMCLKGGGTDAEVQTGAALFNAPMLLGGQAARADMSCASCHSNGRRNPHFHLDGVSAEPGTADVSSSFFSLARANGRFDPKPIPDLSVPGKVSRDPATGALERFLRGLIVEEFSGREPSPAALAALAAYVRAIGDCGGAAEQPRRLADQAALVRLSVTAAERLAAAGDAGTAAIAVAGARHQLGLINERYAGPALARERKRLLAASRALQPLAQARAPGPEELRRWLAGFERDLMPLLARSEARSLYDEVRARNWIAQNRAD</sequence>
<keyword evidence="1 4" id="KW-0349">Heme</keyword>
<dbReference type="EMBL" id="BJYR01000006">
    <property type="protein sequence ID" value="GEN99082.1"/>
    <property type="molecule type" value="Genomic_DNA"/>
</dbReference>
<feature type="domain" description="Cytochrome c" evidence="6">
    <location>
        <begin position="64"/>
        <end position="187"/>
    </location>
</feature>
<evidence type="ECO:0000259" key="6">
    <source>
        <dbReference type="PROSITE" id="PS51007"/>
    </source>
</evidence>
<feature type="chain" id="PRO_5022046113" description="Cytochrome c domain-containing protein" evidence="5">
    <location>
        <begin position="29"/>
        <end position="315"/>
    </location>
</feature>
<evidence type="ECO:0000256" key="1">
    <source>
        <dbReference type="ARBA" id="ARBA00022617"/>
    </source>
</evidence>
<evidence type="ECO:0000313" key="7">
    <source>
        <dbReference type="EMBL" id="GEN99082.1"/>
    </source>
</evidence>
<dbReference type="GO" id="GO:0020037">
    <property type="term" value="F:heme binding"/>
    <property type="evidence" value="ECO:0007669"/>
    <property type="project" value="InterPro"/>
</dbReference>
<dbReference type="GO" id="GO:0046872">
    <property type="term" value="F:metal ion binding"/>
    <property type="evidence" value="ECO:0007669"/>
    <property type="project" value="UniProtKB-KW"/>
</dbReference>
<comment type="caution">
    <text evidence="7">The sequence shown here is derived from an EMBL/GenBank/DDBJ whole genome shotgun (WGS) entry which is preliminary data.</text>
</comment>
<dbReference type="GO" id="GO:0009055">
    <property type="term" value="F:electron transfer activity"/>
    <property type="evidence" value="ECO:0007669"/>
    <property type="project" value="InterPro"/>
</dbReference>
<keyword evidence="5" id="KW-0732">Signal</keyword>
<evidence type="ECO:0000313" key="8">
    <source>
        <dbReference type="Proteomes" id="UP000321464"/>
    </source>
</evidence>
<dbReference type="AlphaFoldDB" id="A0A512AHH1"/>
<keyword evidence="2 4" id="KW-0479">Metal-binding</keyword>
<name>A0A512AHH1_9SPHN</name>